<evidence type="ECO:0000256" key="5">
    <source>
        <dbReference type="ARBA" id="ARBA00023210"/>
    </source>
</evidence>
<dbReference type="GO" id="GO:0000921">
    <property type="term" value="P:septin ring assembly"/>
    <property type="evidence" value="ECO:0007669"/>
    <property type="project" value="TreeGrafter"/>
</dbReference>
<sequence length="134" mass="15531">MANKVDIPVVINGKVYTLSGYEGEDYLQNVATYINGKIAECKTSDQYRRMNTEYQGILLALNIADDYFKAKNQADSMVTEDSNKEQQLYDLRHEVIESQIKLESSARMIEEYKEQINALQRKIIQLEAEKNRNE</sequence>
<dbReference type="GO" id="GO:0000917">
    <property type="term" value="P:division septum assembly"/>
    <property type="evidence" value="ECO:0007669"/>
    <property type="project" value="UniProtKB-KW"/>
</dbReference>
<keyword evidence="12" id="KW-1185">Reference proteome</keyword>
<evidence type="ECO:0000256" key="3">
    <source>
        <dbReference type="ARBA" id="ARBA00022490"/>
    </source>
</evidence>
<dbReference type="PANTHER" id="PTHR34981">
    <property type="entry name" value="CELL DIVISION PROTEIN ZAPA"/>
    <property type="match status" value="1"/>
</dbReference>
<accession>A0A7G9FIW8</accession>
<evidence type="ECO:0000256" key="8">
    <source>
        <dbReference type="ARBA" id="ARBA00026068"/>
    </source>
</evidence>
<keyword evidence="3" id="KW-0963">Cytoplasm</keyword>
<evidence type="ECO:0000256" key="9">
    <source>
        <dbReference type="ARBA" id="ARBA00033158"/>
    </source>
</evidence>
<comment type="subcellular location">
    <subcellularLocation>
        <location evidence="1">Cytoplasm</location>
    </subcellularLocation>
</comment>
<dbReference type="Gene3D" id="6.10.250.790">
    <property type="match status" value="1"/>
</dbReference>
<keyword evidence="6" id="KW-0131">Cell cycle</keyword>
<dbReference type="EMBL" id="CP060632">
    <property type="protein sequence ID" value="QNL98499.1"/>
    <property type="molecule type" value="Genomic_DNA"/>
</dbReference>
<dbReference type="SUPFAM" id="SSF102829">
    <property type="entry name" value="Cell division protein ZapA-like"/>
    <property type="match status" value="1"/>
</dbReference>
<keyword evidence="10" id="KW-0175">Coiled coil</keyword>
<evidence type="ECO:0000256" key="4">
    <source>
        <dbReference type="ARBA" id="ARBA00022618"/>
    </source>
</evidence>
<organism evidence="11 12">
    <name type="scientific">Wujia chipingensis</name>
    <dbReference type="NCBI Taxonomy" id="2763670"/>
    <lineage>
        <taxon>Bacteria</taxon>
        <taxon>Bacillati</taxon>
        <taxon>Bacillota</taxon>
        <taxon>Clostridia</taxon>
        <taxon>Lachnospirales</taxon>
        <taxon>Lachnospiraceae</taxon>
        <taxon>Wujia</taxon>
    </lineage>
</organism>
<dbReference type="RefSeq" id="WP_021985472.1">
    <property type="nucleotide sequence ID" value="NZ_CP060632.1"/>
</dbReference>
<evidence type="ECO:0000256" key="6">
    <source>
        <dbReference type="ARBA" id="ARBA00023306"/>
    </source>
</evidence>
<dbReference type="GO" id="GO:0030428">
    <property type="term" value="C:cell septum"/>
    <property type="evidence" value="ECO:0007669"/>
    <property type="project" value="TreeGrafter"/>
</dbReference>
<gene>
    <name evidence="11" type="ORF">H9Q76_06910</name>
</gene>
<evidence type="ECO:0000313" key="11">
    <source>
        <dbReference type="EMBL" id="QNL98499.1"/>
    </source>
</evidence>
<dbReference type="GO" id="GO:0043093">
    <property type="term" value="P:FtsZ-dependent cytokinesis"/>
    <property type="evidence" value="ECO:0007669"/>
    <property type="project" value="TreeGrafter"/>
</dbReference>
<evidence type="ECO:0000256" key="10">
    <source>
        <dbReference type="SAM" id="Coils"/>
    </source>
</evidence>
<feature type="coiled-coil region" evidence="10">
    <location>
        <begin position="102"/>
        <end position="129"/>
    </location>
</feature>
<dbReference type="InterPro" id="IPR053712">
    <property type="entry name" value="Bac_CellDiv_Activator"/>
</dbReference>
<name>A0A7G9FIW8_9FIRM</name>
<dbReference type="Proteomes" id="UP000515819">
    <property type="component" value="Chromosome"/>
</dbReference>
<comment type="function">
    <text evidence="7">Activator of cell division through the inhibition of FtsZ GTPase activity, therefore promoting FtsZ assembly into bundles of protofilaments necessary for the formation of the division Z ring. It is recruited early at mid-cell but it is not essential for cell division.</text>
</comment>
<dbReference type="InterPro" id="IPR036192">
    <property type="entry name" value="Cell_div_ZapA-like_sf"/>
</dbReference>
<dbReference type="Pfam" id="PF05164">
    <property type="entry name" value="ZapA"/>
    <property type="match status" value="1"/>
</dbReference>
<evidence type="ECO:0000256" key="7">
    <source>
        <dbReference type="ARBA" id="ARBA00024910"/>
    </source>
</evidence>
<dbReference type="AlphaFoldDB" id="A0A7G9FIW8"/>
<evidence type="ECO:0000256" key="1">
    <source>
        <dbReference type="ARBA" id="ARBA00004496"/>
    </source>
</evidence>
<dbReference type="GO" id="GO:0005829">
    <property type="term" value="C:cytosol"/>
    <property type="evidence" value="ECO:0007669"/>
    <property type="project" value="TreeGrafter"/>
</dbReference>
<keyword evidence="5" id="KW-0717">Septation</keyword>
<evidence type="ECO:0000313" key="12">
    <source>
        <dbReference type="Proteomes" id="UP000515819"/>
    </source>
</evidence>
<dbReference type="KEGG" id="wcp:H9Q76_06910"/>
<dbReference type="GO" id="GO:0032153">
    <property type="term" value="C:cell division site"/>
    <property type="evidence" value="ECO:0007669"/>
    <property type="project" value="TreeGrafter"/>
</dbReference>
<dbReference type="PANTHER" id="PTHR34981:SF1">
    <property type="entry name" value="CELL DIVISION PROTEIN ZAPA"/>
    <property type="match status" value="1"/>
</dbReference>
<proteinExistence type="predicted"/>
<comment type="subunit">
    <text evidence="8">Homodimer. Interacts with FtsZ.</text>
</comment>
<keyword evidence="4 11" id="KW-0132">Cell division</keyword>
<reference evidence="11 12" key="1">
    <citation type="submission" date="2020-08" db="EMBL/GenBank/DDBJ databases">
        <authorList>
            <person name="Liu C."/>
            <person name="Sun Q."/>
        </authorList>
    </citation>
    <scope>NUCLEOTIDE SEQUENCE [LARGE SCALE GENOMIC DNA]</scope>
    <source>
        <strain evidence="11 12">NSJ-4</strain>
    </source>
</reference>
<dbReference type="InterPro" id="IPR007838">
    <property type="entry name" value="Cell_div_ZapA-like"/>
</dbReference>
<evidence type="ECO:0000256" key="2">
    <source>
        <dbReference type="ARBA" id="ARBA00015195"/>
    </source>
</evidence>
<protein>
    <recommendedName>
        <fullName evidence="2">Cell division protein ZapA</fullName>
    </recommendedName>
    <alternativeName>
        <fullName evidence="9">Z ring-associated protein ZapA</fullName>
    </alternativeName>
</protein>